<dbReference type="EMBL" id="FMXP01000049">
    <property type="protein sequence ID" value="SDB47375.1"/>
    <property type="molecule type" value="Genomic_DNA"/>
</dbReference>
<dbReference type="InterPro" id="IPR043168">
    <property type="entry name" value="DegV_C"/>
</dbReference>
<keyword evidence="3" id="KW-1185">Reference proteome</keyword>
<proteinExistence type="predicted"/>
<keyword evidence="1" id="KW-0446">Lipid-binding</keyword>
<name>A0A1G6DRF2_9STRE</name>
<dbReference type="NCBIfam" id="TIGR00762">
    <property type="entry name" value="DegV"/>
    <property type="match status" value="1"/>
</dbReference>
<dbReference type="InterPro" id="IPR050270">
    <property type="entry name" value="DegV_domain_contain"/>
</dbReference>
<evidence type="ECO:0000313" key="2">
    <source>
        <dbReference type="EMBL" id="SDB47375.1"/>
    </source>
</evidence>
<gene>
    <name evidence="2" type="ORF">SAMN02910293_02362</name>
</gene>
<dbReference type="PANTHER" id="PTHR33434">
    <property type="entry name" value="DEGV DOMAIN-CONTAINING PROTEIN DR_1986-RELATED"/>
    <property type="match status" value="1"/>
</dbReference>
<accession>A0A1G6DRF2</accession>
<dbReference type="InterPro" id="IPR003797">
    <property type="entry name" value="DegV"/>
</dbReference>
<dbReference type="PROSITE" id="PS51482">
    <property type="entry name" value="DEGV"/>
    <property type="match status" value="1"/>
</dbReference>
<dbReference type="PANTHER" id="PTHR33434:SF8">
    <property type="entry name" value="DEGV DOMAIN-CONTAINING PROTEIN SPR1019"/>
    <property type="match status" value="1"/>
</dbReference>
<dbReference type="Pfam" id="PF02645">
    <property type="entry name" value="DegV"/>
    <property type="match status" value="1"/>
</dbReference>
<evidence type="ECO:0000313" key="3">
    <source>
        <dbReference type="Proteomes" id="UP000182508"/>
    </source>
</evidence>
<evidence type="ECO:0000256" key="1">
    <source>
        <dbReference type="ARBA" id="ARBA00023121"/>
    </source>
</evidence>
<dbReference type="Gene3D" id="3.40.50.10440">
    <property type="entry name" value="Dihydroxyacetone kinase, domain 1"/>
    <property type="match status" value="1"/>
</dbReference>
<dbReference type="RefSeq" id="WP_074486763.1">
    <property type="nucleotide sequence ID" value="NZ_FMXP01000049.1"/>
</dbReference>
<organism evidence="2 3">
    <name type="scientific">Streptococcus henryi</name>
    <dbReference type="NCBI Taxonomy" id="439219"/>
    <lineage>
        <taxon>Bacteria</taxon>
        <taxon>Bacillati</taxon>
        <taxon>Bacillota</taxon>
        <taxon>Bacilli</taxon>
        <taxon>Lactobacillales</taxon>
        <taxon>Streptococcaceae</taxon>
        <taxon>Streptococcus</taxon>
    </lineage>
</organism>
<dbReference type="Gene3D" id="3.30.1180.10">
    <property type="match status" value="1"/>
</dbReference>
<protein>
    <submittedName>
        <fullName evidence="2">EDD domain protein, DegV family</fullName>
    </submittedName>
</protein>
<reference evidence="2 3" key="1">
    <citation type="submission" date="2016-10" db="EMBL/GenBank/DDBJ databases">
        <authorList>
            <person name="de Groot N.N."/>
        </authorList>
    </citation>
    <scope>NUCLEOTIDE SEQUENCE [LARGE SCALE GENOMIC DNA]</scope>
    <source>
        <strain evidence="2 3">A-4</strain>
    </source>
</reference>
<dbReference type="AlphaFoldDB" id="A0A1G6DRF2"/>
<dbReference type="STRING" id="439219.SAMN02910293_02362"/>
<dbReference type="Gene3D" id="2.20.28.50">
    <property type="entry name" value="degv family protein"/>
    <property type="match status" value="1"/>
</dbReference>
<dbReference type="SUPFAM" id="SSF82549">
    <property type="entry name" value="DAK1/DegV-like"/>
    <property type="match status" value="1"/>
</dbReference>
<dbReference type="Proteomes" id="UP000182508">
    <property type="component" value="Unassembled WGS sequence"/>
</dbReference>
<sequence>MTFKIITDSTADLDENWAKENDVELLGLTITLDGKTYETVGENRLTSDVLLDSMQNGSKPTTSQINVGQFEEVFRAHAQEGHEVLYLAFSSVLSGTYQSSIMARDMVLEDYPEAKIVIIDTLAAAGGEGYLSILAAEARNQGKTLEETQSMIEGILPRLRTYFLVNDLYHLMRGGRLSKGSAIIGSLVNIKPLLWLDASGKLVPLAKVRGRKKGMKEMVAQATQDLAHSTAIVAYANDAEAAQSLKEDLLARDGIDNVLIMPLGPVISTHVGPGTLAVFTIGENAR</sequence>
<dbReference type="GO" id="GO:0008289">
    <property type="term" value="F:lipid binding"/>
    <property type="evidence" value="ECO:0007669"/>
    <property type="project" value="UniProtKB-KW"/>
</dbReference>
<dbReference type="eggNOG" id="COG1307">
    <property type="taxonomic scope" value="Bacteria"/>
</dbReference>